<evidence type="ECO:0000256" key="1">
    <source>
        <dbReference type="SAM" id="Phobius"/>
    </source>
</evidence>
<comment type="caution">
    <text evidence="2">The sequence shown here is derived from an EMBL/GenBank/DDBJ whole genome shotgun (WGS) entry which is preliminary data.</text>
</comment>
<keyword evidence="1" id="KW-1133">Transmembrane helix</keyword>
<proteinExistence type="predicted"/>
<protein>
    <submittedName>
        <fullName evidence="2">Uncharacterized protein</fullName>
    </submittedName>
</protein>
<sequence>MAASWCKDSPTLNKVRGCILLVVIVVTLAIAIGFTLWFIGSYVDSKSGPQTQPLVLRLDAFSLSNFEVSNSSLSGEWNAKMTFGNQNGGLTVTLYPLRVSCITKKVEFAAAKGEGKIFGGRKCSIPLPK</sequence>
<keyword evidence="1" id="KW-0472">Membrane</keyword>
<dbReference type="Proteomes" id="UP001457282">
    <property type="component" value="Unassembled WGS sequence"/>
</dbReference>
<dbReference type="AlphaFoldDB" id="A0AAW1W9L0"/>
<evidence type="ECO:0000313" key="3">
    <source>
        <dbReference type="Proteomes" id="UP001457282"/>
    </source>
</evidence>
<gene>
    <name evidence="2" type="ORF">M0R45_029951</name>
</gene>
<evidence type="ECO:0000313" key="2">
    <source>
        <dbReference type="EMBL" id="KAK9921442.1"/>
    </source>
</evidence>
<name>A0AAW1W9L0_RUBAR</name>
<dbReference type="EMBL" id="JBEDUW010000006">
    <property type="protein sequence ID" value="KAK9921442.1"/>
    <property type="molecule type" value="Genomic_DNA"/>
</dbReference>
<accession>A0AAW1W9L0</accession>
<feature type="transmembrane region" description="Helical" evidence="1">
    <location>
        <begin position="19"/>
        <end position="39"/>
    </location>
</feature>
<keyword evidence="3" id="KW-1185">Reference proteome</keyword>
<keyword evidence="1" id="KW-0812">Transmembrane</keyword>
<organism evidence="2 3">
    <name type="scientific">Rubus argutus</name>
    <name type="common">Southern blackberry</name>
    <dbReference type="NCBI Taxonomy" id="59490"/>
    <lineage>
        <taxon>Eukaryota</taxon>
        <taxon>Viridiplantae</taxon>
        <taxon>Streptophyta</taxon>
        <taxon>Embryophyta</taxon>
        <taxon>Tracheophyta</taxon>
        <taxon>Spermatophyta</taxon>
        <taxon>Magnoliopsida</taxon>
        <taxon>eudicotyledons</taxon>
        <taxon>Gunneridae</taxon>
        <taxon>Pentapetalae</taxon>
        <taxon>rosids</taxon>
        <taxon>fabids</taxon>
        <taxon>Rosales</taxon>
        <taxon>Rosaceae</taxon>
        <taxon>Rosoideae</taxon>
        <taxon>Rosoideae incertae sedis</taxon>
        <taxon>Rubus</taxon>
    </lineage>
</organism>
<reference evidence="2 3" key="1">
    <citation type="journal article" date="2023" name="G3 (Bethesda)">
        <title>A chromosome-length genome assembly and annotation of blackberry (Rubus argutus, cv. 'Hillquist').</title>
        <authorList>
            <person name="Bruna T."/>
            <person name="Aryal R."/>
            <person name="Dudchenko O."/>
            <person name="Sargent D.J."/>
            <person name="Mead D."/>
            <person name="Buti M."/>
            <person name="Cavallini A."/>
            <person name="Hytonen T."/>
            <person name="Andres J."/>
            <person name="Pham M."/>
            <person name="Weisz D."/>
            <person name="Mascagni F."/>
            <person name="Usai G."/>
            <person name="Natali L."/>
            <person name="Bassil N."/>
            <person name="Fernandez G.E."/>
            <person name="Lomsadze A."/>
            <person name="Armour M."/>
            <person name="Olukolu B."/>
            <person name="Poorten T."/>
            <person name="Britton C."/>
            <person name="Davik J."/>
            <person name="Ashrafi H."/>
            <person name="Aiden E.L."/>
            <person name="Borodovsky M."/>
            <person name="Worthington M."/>
        </authorList>
    </citation>
    <scope>NUCLEOTIDE SEQUENCE [LARGE SCALE GENOMIC DNA]</scope>
    <source>
        <strain evidence="2">PI 553951</strain>
    </source>
</reference>